<feature type="region of interest" description="Disordered" evidence="1">
    <location>
        <begin position="233"/>
        <end position="255"/>
    </location>
</feature>
<dbReference type="Proteomes" id="UP000639643">
    <property type="component" value="Unassembled WGS sequence"/>
</dbReference>
<evidence type="ECO:0000313" key="3">
    <source>
        <dbReference type="Proteomes" id="UP000639643"/>
    </source>
</evidence>
<evidence type="ECO:0000256" key="1">
    <source>
        <dbReference type="SAM" id="MobiDB-lite"/>
    </source>
</evidence>
<gene>
    <name evidence="2" type="ORF">CMUS01_08401</name>
</gene>
<sequence>MASPQSNPLVIISSQDQLSDDGKKMCDDLLAKILARDYPFSHDLTTDDVRSEFWGFVFADDWTTAHPNLKPSVTKKDLATARNECRGTCVGLLKTLAQAPSGSSSSIFAFLKAEFDLESTLNVNFKWFDEYGTPVPDNEVDSPPRRSLGFIESKVLQGWDCEDIKRVNKLNRAVVTYWGRNRVIALASGQWTEAASCADESLGVLLRPRLSRDIFRDSINKQISYLKRSSTRRRSKRNLSTRDLYQPQGRRPSKPTELYGDHWCVQELEWTFTLLKR</sequence>
<organism evidence="2 3">
    <name type="scientific">Colletotrichum musicola</name>
    <dbReference type="NCBI Taxonomy" id="2175873"/>
    <lineage>
        <taxon>Eukaryota</taxon>
        <taxon>Fungi</taxon>
        <taxon>Dikarya</taxon>
        <taxon>Ascomycota</taxon>
        <taxon>Pezizomycotina</taxon>
        <taxon>Sordariomycetes</taxon>
        <taxon>Hypocreomycetidae</taxon>
        <taxon>Glomerellales</taxon>
        <taxon>Glomerellaceae</taxon>
        <taxon>Colletotrichum</taxon>
        <taxon>Colletotrichum orchidearum species complex</taxon>
    </lineage>
</organism>
<name>A0A8H6KC30_9PEZI</name>
<accession>A0A8H6KC30</accession>
<evidence type="ECO:0000313" key="2">
    <source>
        <dbReference type="EMBL" id="KAF6828864.1"/>
    </source>
</evidence>
<dbReference type="EMBL" id="WIGM01000326">
    <property type="protein sequence ID" value="KAF6828864.1"/>
    <property type="molecule type" value="Genomic_DNA"/>
</dbReference>
<proteinExistence type="predicted"/>
<dbReference type="OrthoDB" id="4792560at2759"/>
<reference evidence="2" key="1">
    <citation type="journal article" date="2020" name="Phytopathology">
        <title>Genome Sequence Resources of Colletotrichum truncatum, C. plurivorum, C. musicola, and C. sojae: Four Species Pathogenic to Soybean (Glycine max).</title>
        <authorList>
            <person name="Rogerio F."/>
            <person name="Boufleur T.R."/>
            <person name="Ciampi-Guillardi M."/>
            <person name="Sukno S.A."/>
            <person name="Thon M.R."/>
            <person name="Massola Junior N.S."/>
            <person name="Baroncelli R."/>
        </authorList>
    </citation>
    <scope>NUCLEOTIDE SEQUENCE</scope>
    <source>
        <strain evidence="2">LFN0074</strain>
    </source>
</reference>
<keyword evidence="3" id="KW-1185">Reference proteome</keyword>
<dbReference type="AlphaFoldDB" id="A0A8H6KC30"/>
<protein>
    <submittedName>
        <fullName evidence="2">Uncharacterized protein</fullName>
    </submittedName>
</protein>
<comment type="caution">
    <text evidence="2">The sequence shown here is derived from an EMBL/GenBank/DDBJ whole genome shotgun (WGS) entry which is preliminary data.</text>
</comment>